<dbReference type="PATRIC" id="fig|1265861.3.peg.1242"/>
<feature type="transmembrane region" description="Helical" evidence="6">
    <location>
        <begin position="76"/>
        <end position="96"/>
    </location>
</feature>
<dbReference type="Proteomes" id="UP000019243">
    <property type="component" value="Unassembled WGS sequence"/>
</dbReference>
<comment type="subcellular location">
    <subcellularLocation>
        <location evidence="1">Cell membrane</location>
        <topology evidence="1">Multi-pass membrane protein</topology>
    </subcellularLocation>
</comment>
<proteinExistence type="predicted"/>
<evidence type="ECO:0000256" key="2">
    <source>
        <dbReference type="ARBA" id="ARBA00022475"/>
    </source>
</evidence>
<dbReference type="CDD" id="cd16380">
    <property type="entry name" value="YitT_C"/>
    <property type="match status" value="1"/>
</dbReference>
<evidence type="ECO:0000256" key="4">
    <source>
        <dbReference type="ARBA" id="ARBA00022989"/>
    </source>
</evidence>
<reference evidence="8 9" key="1">
    <citation type="submission" date="2012-12" db="EMBL/GenBank/DDBJ databases">
        <title>Novel taxa of Listeriaceae from agricultural environments in the United States.</title>
        <authorList>
            <person name="den Bakker H.C."/>
            <person name="Allred A."/>
            <person name="Warchocki S."/>
            <person name="Wright E.M."/>
            <person name="Burrell A."/>
            <person name="Nightingale K.K."/>
            <person name="Kephart D."/>
            <person name="Wiedmann M."/>
        </authorList>
    </citation>
    <scope>NUCLEOTIDE SEQUENCE [LARGE SCALE GENOMIC DNA]</scope>
    <source>
        <strain evidence="8 9">FSL F6-1037</strain>
    </source>
</reference>
<evidence type="ECO:0000313" key="8">
    <source>
        <dbReference type="EMBL" id="EUJ40029.1"/>
    </source>
</evidence>
<dbReference type="OrthoDB" id="1758221at2"/>
<feature type="domain" description="DUF2179" evidence="7">
    <location>
        <begin position="125"/>
        <end position="178"/>
    </location>
</feature>
<protein>
    <recommendedName>
        <fullName evidence="7">DUF2179 domain-containing protein</fullName>
    </recommendedName>
</protein>
<dbReference type="InterPro" id="IPR015867">
    <property type="entry name" value="N-reg_PII/ATP_PRibTrfase_C"/>
</dbReference>
<comment type="caution">
    <text evidence="8">The sequence shown here is derived from an EMBL/GenBank/DDBJ whole genome shotgun (WGS) entry which is preliminary data.</text>
</comment>
<dbReference type="PANTHER" id="PTHR33545">
    <property type="entry name" value="UPF0750 MEMBRANE PROTEIN YITT-RELATED"/>
    <property type="match status" value="1"/>
</dbReference>
<dbReference type="RefSeq" id="WP_051456915.1">
    <property type="nucleotide sequence ID" value="NZ_AODH01000022.1"/>
</dbReference>
<evidence type="ECO:0000313" key="9">
    <source>
        <dbReference type="Proteomes" id="UP000019243"/>
    </source>
</evidence>
<dbReference type="EMBL" id="AODH01000022">
    <property type="protein sequence ID" value="EUJ40029.1"/>
    <property type="molecule type" value="Genomic_DNA"/>
</dbReference>
<dbReference type="GO" id="GO:0005886">
    <property type="term" value="C:plasma membrane"/>
    <property type="evidence" value="ECO:0007669"/>
    <property type="project" value="UniProtKB-SubCell"/>
</dbReference>
<keyword evidence="3 6" id="KW-0812">Transmembrane</keyword>
<dbReference type="Pfam" id="PF10035">
    <property type="entry name" value="DUF2179"/>
    <property type="match status" value="1"/>
</dbReference>
<keyword evidence="2" id="KW-1003">Cell membrane</keyword>
<gene>
    <name evidence="8" type="ORF">BCAMP_06275</name>
</gene>
<evidence type="ECO:0000256" key="3">
    <source>
        <dbReference type="ARBA" id="ARBA00022692"/>
    </source>
</evidence>
<dbReference type="Pfam" id="PF02588">
    <property type="entry name" value="YitT_membrane"/>
    <property type="match status" value="1"/>
</dbReference>
<dbReference type="InterPro" id="IPR019264">
    <property type="entry name" value="DUF2179"/>
</dbReference>
<dbReference type="AlphaFoldDB" id="W7CKP5"/>
<evidence type="ECO:0000256" key="6">
    <source>
        <dbReference type="SAM" id="Phobius"/>
    </source>
</evidence>
<accession>W7CKP5</accession>
<feature type="transmembrane region" description="Helical" evidence="6">
    <location>
        <begin position="12"/>
        <end position="31"/>
    </location>
</feature>
<dbReference type="STRING" id="1265861.BCAMP_06275"/>
<keyword evidence="4 6" id="KW-1133">Transmembrane helix</keyword>
<dbReference type="PANTHER" id="PTHR33545:SF9">
    <property type="entry name" value="UPF0750 MEMBRANE PROTEIN YITE"/>
    <property type="match status" value="1"/>
</dbReference>
<keyword evidence="5 6" id="KW-0472">Membrane</keyword>
<sequence length="187" mass="20204">MPTLSHNTVVGAIFGGVFAGCGLGIVFLANASTGGTDLIAMVVHRYTKMPLGKAVAMIDGLVICSSMFVFSIEKGLIALITLFMMIKVIDYVQIGLKRKTAKNVMIISRHQSEIMAGIVNKLKLGVTRLEAHGGYAQENHGVLMVIIPTKQFQRLNDYVLSVDESAFVVVMDATEVQGLGFTKAREL</sequence>
<evidence type="ECO:0000256" key="1">
    <source>
        <dbReference type="ARBA" id="ARBA00004651"/>
    </source>
</evidence>
<dbReference type="InterPro" id="IPR051461">
    <property type="entry name" value="UPF0750_membrane"/>
</dbReference>
<dbReference type="Gene3D" id="3.30.70.120">
    <property type="match status" value="1"/>
</dbReference>
<evidence type="ECO:0000259" key="7">
    <source>
        <dbReference type="Pfam" id="PF10035"/>
    </source>
</evidence>
<organism evidence="8 9">
    <name type="scientific">Brochothrix campestris FSL F6-1037</name>
    <dbReference type="NCBI Taxonomy" id="1265861"/>
    <lineage>
        <taxon>Bacteria</taxon>
        <taxon>Bacillati</taxon>
        <taxon>Bacillota</taxon>
        <taxon>Bacilli</taxon>
        <taxon>Bacillales</taxon>
        <taxon>Listeriaceae</taxon>
        <taxon>Brochothrix</taxon>
    </lineage>
</organism>
<dbReference type="InterPro" id="IPR003740">
    <property type="entry name" value="YitT"/>
</dbReference>
<keyword evidence="9" id="KW-1185">Reference proteome</keyword>
<name>W7CKP5_9LIST</name>
<evidence type="ECO:0000256" key="5">
    <source>
        <dbReference type="ARBA" id="ARBA00023136"/>
    </source>
</evidence>
<feature type="transmembrane region" description="Helical" evidence="6">
    <location>
        <begin position="51"/>
        <end position="70"/>
    </location>
</feature>